<dbReference type="RefSeq" id="WP_379854561.1">
    <property type="nucleotide sequence ID" value="NZ_JBHZPZ010000007.1"/>
</dbReference>
<sequence>MIRLLGKTFALLLLFITFSFVWVSDLFAILANDKKYDLCEKIEKKSEESNLENKTKTLFLTTFENVSCIEYSSFENDNINSSDLFRAKECALKNMTPPPKHG</sequence>
<keyword evidence="2" id="KW-1185">Reference proteome</keyword>
<name>A0ABW6HVV2_9FLAO</name>
<accession>A0ABW6HVV2</accession>
<reference evidence="1 2" key="1">
    <citation type="submission" date="2024-06" db="EMBL/GenBank/DDBJ databases">
        <title>Flavobacterium spp. isolated from glacier.</title>
        <authorList>
            <person name="Han D."/>
        </authorList>
    </citation>
    <scope>NUCLEOTIDE SEQUENCE [LARGE SCALE GENOMIC DNA]</scope>
    <source>
        <strain evidence="1 2">LS2P90</strain>
    </source>
</reference>
<comment type="caution">
    <text evidence="1">The sequence shown here is derived from an EMBL/GenBank/DDBJ whole genome shotgun (WGS) entry which is preliminary data.</text>
</comment>
<evidence type="ECO:0000313" key="1">
    <source>
        <dbReference type="EMBL" id="MFE3867902.1"/>
    </source>
</evidence>
<dbReference type="Proteomes" id="UP001600109">
    <property type="component" value="Unassembled WGS sequence"/>
</dbReference>
<dbReference type="EMBL" id="JBHZPZ010000007">
    <property type="protein sequence ID" value="MFE3867902.1"/>
    <property type="molecule type" value="Genomic_DNA"/>
</dbReference>
<gene>
    <name evidence="1" type="ORF">ACFX5E_07415</name>
</gene>
<evidence type="ECO:0000313" key="2">
    <source>
        <dbReference type="Proteomes" id="UP001600109"/>
    </source>
</evidence>
<protein>
    <submittedName>
        <fullName evidence="1">Uncharacterized protein</fullName>
    </submittedName>
</protein>
<proteinExistence type="predicted"/>
<organism evidence="1 2">
    <name type="scientific">Flavobacterium xylosi</name>
    <dbReference type="NCBI Taxonomy" id="3230415"/>
    <lineage>
        <taxon>Bacteria</taxon>
        <taxon>Pseudomonadati</taxon>
        <taxon>Bacteroidota</taxon>
        <taxon>Flavobacteriia</taxon>
        <taxon>Flavobacteriales</taxon>
        <taxon>Flavobacteriaceae</taxon>
        <taxon>Flavobacterium</taxon>
    </lineage>
</organism>